<dbReference type="EMBL" id="KZ613468">
    <property type="protein sequence ID" value="PMD26325.1"/>
    <property type="molecule type" value="Genomic_DNA"/>
</dbReference>
<reference evidence="3 4" key="1">
    <citation type="submission" date="2016-05" db="EMBL/GenBank/DDBJ databases">
        <title>A degradative enzymes factory behind the ericoid mycorrhizal symbiosis.</title>
        <authorList>
            <consortium name="DOE Joint Genome Institute"/>
            <person name="Martino E."/>
            <person name="Morin E."/>
            <person name="Grelet G."/>
            <person name="Kuo A."/>
            <person name="Kohler A."/>
            <person name="Daghino S."/>
            <person name="Barry K."/>
            <person name="Choi C."/>
            <person name="Cichocki N."/>
            <person name="Clum A."/>
            <person name="Copeland A."/>
            <person name="Hainaut M."/>
            <person name="Haridas S."/>
            <person name="Labutti K."/>
            <person name="Lindquist E."/>
            <person name="Lipzen A."/>
            <person name="Khouja H.-R."/>
            <person name="Murat C."/>
            <person name="Ohm R."/>
            <person name="Olson A."/>
            <person name="Spatafora J."/>
            <person name="Veneault-Fourrey C."/>
            <person name="Henrissat B."/>
            <person name="Grigoriev I."/>
            <person name="Martin F."/>
            <person name="Perotto S."/>
        </authorList>
    </citation>
    <scope>NUCLEOTIDE SEQUENCE [LARGE SCALE GENOMIC DNA]</scope>
    <source>
        <strain evidence="3 4">UAMH 7357</strain>
    </source>
</reference>
<evidence type="ECO:0000256" key="2">
    <source>
        <dbReference type="SAM" id="SignalP"/>
    </source>
</evidence>
<protein>
    <recommendedName>
        <fullName evidence="5">Secreted protein</fullName>
    </recommendedName>
</protein>
<evidence type="ECO:0000256" key="1">
    <source>
        <dbReference type="SAM" id="MobiDB-lite"/>
    </source>
</evidence>
<evidence type="ECO:0000313" key="3">
    <source>
        <dbReference type="EMBL" id="PMD26325.1"/>
    </source>
</evidence>
<evidence type="ECO:0008006" key="5">
    <source>
        <dbReference type="Google" id="ProtNLM"/>
    </source>
</evidence>
<dbReference type="AlphaFoldDB" id="A0A2J6QJ85"/>
<name>A0A2J6QJ85_9HELO</name>
<keyword evidence="4" id="KW-1185">Reference proteome</keyword>
<dbReference type="Proteomes" id="UP000235672">
    <property type="component" value="Unassembled WGS sequence"/>
</dbReference>
<feature type="signal peptide" evidence="2">
    <location>
        <begin position="1"/>
        <end position="15"/>
    </location>
</feature>
<gene>
    <name evidence="3" type="ORF">NA56DRAFT_698500</name>
</gene>
<organism evidence="3 4">
    <name type="scientific">Hyaloscypha hepaticicola</name>
    <dbReference type="NCBI Taxonomy" id="2082293"/>
    <lineage>
        <taxon>Eukaryota</taxon>
        <taxon>Fungi</taxon>
        <taxon>Dikarya</taxon>
        <taxon>Ascomycota</taxon>
        <taxon>Pezizomycotina</taxon>
        <taxon>Leotiomycetes</taxon>
        <taxon>Helotiales</taxon>
        <taxon>Hyaloscyphaceae</taxon>
        <taxon>Hyaloscypha</taxon>
    </lineage>
</organism>
<proteinExistence type="predicted"/>
<feature type="chain" id="PRO_5014417958" description="Secreted protein" evidence="2">
    <location>
        <begin position="16"/>
        <end position="222"/>
    </location>
</feature>
<sequence length="222" mass="24083">MCLFALGTGWWASTAMLPKLTLTNFGPAPSRLPIEMYPPGPYVRRTSRTHYTVTFCSSASGPPVSCNTWDSATSGLNFKKRITANSSSLGSSSSSPPIGPIRHPCRLPVLHSLCFASGTDRPRRPSRMVISVYTAAALSNLEPHIFQVHQVPTPTSRRASFVTSLHATKHHFTRKVEGVSPNPRQGIPHLGMPTTDDDVTCRGGPSLPPSSLAARVEEEFDF</sequence>
<feature type="region of interest" description="Disordered" evidence="1">
    <location>
        <begin position="176"/>
        <end position="197"/>
    </location>
</feature>
<accession>A0A2J6QJ85</accession>
<keyword evidence="2" id="KW-0732">Signal</keyword>
<evidence type="ECO:0000313" key="4">
    <source>
        <dbReference type="Proteomes" id="UP000235672"/>
    </source>
</evidence>